<evidence type="ECO:0000256" key="6">
    <source>
        <dbReference type="SAM" id="Phobius"/>
    </source>
</evidence>
<feature type="transmembrane region" description="Helical" evidence="6">
    <location>
        <begin position="32"/>
        <end position="52"/>
    </location>
</feature>
<feature type="transmembrane region" description="Helical" evidence="6">
    <location>
        <begin position="184"/>
        <end position="207"/>
    </location>
</feature>
<organism evidence="7 8">
    <name type="scientific">Ciona savignyi</name>
    <name type="common">Pacific transparent sea squirt</name>
    <dbReference type="NCBI Taxonomy" id="51511"/>
    <lineage>
        <taxon>Eukaryota</taxon>
        <taxon>Metazoa</taxon>
        <taxon>Chordata</taxon>
        <taxon>Tunicata</taxon>
        <taxon>Ascidiacea</taxon>
        <taxon>Phlebobranchia</taxon>
        <taxon>Cionidae</taxon>
        <taxon>Ciona</taxon>
    </lineage>
</organism>
<comment type="subcellular location">
    <subcellularLocation>
        <location evidence="1">Membrane</location>
        <topology evidence="1">Multi-pass membrane protein</topology>
    </subcellularLocation>
</comment>
<comment type="similarity">
    <text evidence="2">Belongs to the LIMR family.</text>
</comment>
<evidence type="ECO:0000256" key="2">
    <source>
        <dbReference type="ARBA" id="ARBA00010487"/>
    </source>
</evidence>
<dbReference type="GeneTree" id="ENSGT00390000018651"/>
<feature type="transmembrane region" description="Helical" evidence="6">
    <location>
        <begin position="154"/>
        <end position="172"/>
    </location>
</feature>
<proteinExistence type="inferred from homology"/>
<dbReference type="PANTHER" id="PTHR21355:SF0">
    <property type="entry name" value="G-PROTEIN COUPLED RECEPTOR-ASSOCIATED PROTEIN LMBRD2"/>
    <property type="match status" value="1"/>
</dbReference>
<dbReference type="HOGENOM" id="CLU_077775_0_0_1"/>
<dbReference type="InterPro" id="IPR006876">
    <property type="entry name" value="LMBR1-like_membr_prot"/>
</dbReference>
<name>H2YCN3_CIOSA</name>
<protein>
    <submittedName>
        <fullName evidence="7">Uncharacterized protein</fullName>
    </submittedName>
</protein>
<reference evidence="7" key="2">
    <citation type="submission" date="2025-08" db="UniProtKB">
        <authorList>
            <consortium name="Ensembl"/>
        </authorList>
    </citation>
    <scope>IDENTIFICATION</scope>
</reference>
<dbReference type="InterPro" id="IPR051584">
    <property type="entry name" value="GPCR-associated_LMBR1"/>
</dbReference>
<dbReference type="Pfam" id="PF04791">
    <property type="entry name" value="LMBR1"/>
    <property type="match status" value="1"/>
</dbReference>
<dbReference type="PANTHER" id="PTHR21355">
    <property type="entry name" value="G-PROTEIN COUPLED RECEPTOR-ASSOCIATED PROTEIN LMBRD2"/>
    <property type="match status" value="1"/>
</dbReference>
<dbReference type="Proteomes" id="UP000007875">
    <property type="component" value="Unassembled WGS sequence"/>
</dbReference>
<evidence type="ECO:0000256" key="5">
    <source>
        <dbReference type="ARBA" id="ARBA00023136"/>
    </source>
</evidence>
<evidence type="ECO:0000313" key="8">
    <source>
        <dbReference type="Proteomes" id="UP000007875"/>
    </source>
</evidence>
<reference evidence="8" key="1">
    <citation type="submission" date="2003-08" db="EMBL/GenBank/DDBJ databases">
        <authorList>
            <person name="Birren B."/>
            <person name="Nusbaum C."/>
            <person name="Abebe A."/>
            <person name="Abouelleil A."/>
            <person name="Adekoya E."/>
            <person name="Ait-zahra M."/>
            <person name="Allen N."/>
            <person name="Allen T."/>
            <person name="An P."/>
            <person name="Anderson M."/>
            <person name="Anderson S."/>
            <person name="Arachchi H."/>
            <person name="Armbruster J."/>
            <person name="Bachantsang P."/>
            <person name="Baldwin J."/>
            <person name="Barry A."/>
            <person name="Bayul T."/>
            <person name="Blitshsteyn B."/>
            <person name="Bloom T."/>
            <person name="Blye J."/>
            <person name="Boguslavskiy L."/>
            <person name="Borowsky M."/>
            <person name="Boukhgalter B."/>
            <person name="Brunache A."/>
            <person name="Butler J."/>
            <person name="Calixte N."/>
            <person name="Calvo S."/>
            <person name="Camarata J."/>
            <person name="Campo K."/>
            <person name="Chang J."/>
            <person name="Cheshatsang Y."/>
            <person name="Citroen M."/>
            <person name="Collymore A."/>
            <person name="Considine T."/>
            <person name="Cook A."/>
            <person name="Cooke P."/>
            <person name="Corum B."/>
            <person name="Cuomo C."/>
            <person name="David R."/>
            <person name="Dawoe T."/>
            <person name="Degray S."/>
            <person name="Dodge S."/>
            <person name="Dooley K."/>
            <person name="Dorje P."/>
            <person name="Dorjee K."/>
            <person name="Dorris L."/>
            <person name="Duffey N."/>
            <person name="Dupes A."/>
            <person name="Elkins T."/>
            <person name="Engels R."/>
            <person name="Erickson J."/>
            <person name="Farina A."/>
            <person name="Faro S."/>
            <person name="Ferreira P."/>
            <person name="Fischer H."/>
            <person name="Fitzgerald M."/>
            <person name="Foley K."/>
            <person name="Gage D."/>
            <person name="Galagan J."/>
            <person name="Gearin G."/>
            <person name="Gnerre S."/>
            <person name="Gnirke A."/>
            <person name="Goyette A."/>
            <person name="Graham J."/>
            <person name="Grandbois E."/>
            <person name="Gyaltsen K."/>
            <person name="Hafez N."/>
            <person name="Hagopian D."/>
            <person name="Hagos B."/>
            <person name="Hall J."/>
            <person name="Hatcher B."/>
            <person name="Heller A."/>
            <person name="Higgins H."/>
            <person name="Honan T."/>
            <person name="Horn A."/>
            <person name="Houde N."/>
            <person name="Hughes L."/>
            <person name="Hulme W."/>
            <person name="Husby E."/>
            <person name="Iliev I."/>
            <person name="Jaffe D."/>
            <person name="Jones C."/>
            <person name="Kamal M."/>
            <person name="Kamat A."/>
            <person name="Kamvysselis M."/>
            <person name="Karlsson E."/>
            <person name="Kells C."/>
            <person name="Kieu A."/>
            <person name="Kisner P."/>
            <person name="Kodira C."/>
            <person name="Kulbokas E."/>
            <person name="Labutti K."/>
            <person name="Lama D."/>
            <person name="Landers T."/>
            <person name="Leger J."/>
            <person name="Levine S."/>
            <person name="Lewis D."/>
            <person name="Lewis T."/>
            <person name="Lindblad-toh K."/>
            <person name="Liu X."/>
            <person name="Lokyitsang T."/>
            <person name="Lokyitsang Y."/>
            <person name="Lucien O."/>
            <person name="Lui A."/>
            <person name="Ma L.J."/>
            <person name="Mabbitt R."/>
            <person name="Macdonald J."/>
            <person name="Maclean C."/>
            <person name="Major J."/>
            <person name="Manning J."/>
            <person name="Marabella R."/>
            <person name="Maru K."/>
            <person name="Matthews C."/>
            <person name="Mauceli E."/>
            <person name="Mccarthy M."/>
            <person name="Mcdonough S."/>
            <person name="Mcghee T."/>
            <person name="Meldrim J."/>
            <person name="Meneus L."/>
            <person name="Mesirov J."/>
            <person name="Mihalev A."/>
            <person name="Mihova T."/>
            <person name="Mikkelsen T."/>
            <person name="Mlenga V."/>
            <person name="Moru K."/>
            <person name="Mozes J."/>
            <person name="Mulrain L."/>
            <person name="Munson G."/>
            <person name="Naylor J."/>
            <person name="Newes C."/>
            <person name="Nguyen C."/>
            <person name="Nguyen N."/>
            <person name="Nguyen T."/>
            <person name="Nicol R."/>
            <person name="Nielsen C."/>
            <person name="Nizzari M."/>
            <person name="Norbu C."/>
            <person name="Norbu N."/>
            <person name="O'donnell P."/>
            <person name="Okoawo O."/>
            <person name="O'leary S."/>
            <person name="Omotosho B."/>
            <person name="O'neill K."/>
            <person name="Osman S."/>
            <person name="Parker S."/>
            <person name="Perrin D."/>
            <person name="Phunkhang P."/>
            <person name="Piqani B."/>
            <person name="Purcell S."/>
            <person name="Rachupka T."/>
            <person name="Ramasamy U."/>
            <person name="Rameau R."/>
            <person name="Ray V."/>
            <person name="Raymond C."/>
            <person name="Retta R."/>
            <person name="Richardson S."/>
            <person name="Rise C."/>
            <person name="Rodriguez J."/>
            <person name="Rogers J."/>
            <person name="Rogov P."/>
            <person name="Rutman M."/>
            <person name="Schupbach R."/>
            <person name="Seaman C."/>
            <person name="Settipalli S."/>
            <person name="Sharpe T."/>
            <person name="Sheridan J."/>
            <person name="Sherpa N."/>
            <person name="Shi J."/>
            <person name="Smirnov S."/>
            <person name="Smith C."/>
            <person name="Sougnez C."/>
            <person name="Spencer B."/>
            <person name="Stalker J."/>
            <person name="Stange-thomann N."/>
            <person name="Stavropoulos S."/>
            <person name="Stetson K."/>
            <person name="Stone C."/>
            <person name="Stone S."/>
            <person name="Stubbs M."/>
            <person name="Talamas J."/>
            <person name="Tchuinga P."/>
            <person name="Tenzing P."/>
            <person name="Tesfaye S."/>
            <person name="Theodore J."/>
            <person name="Thoulutsang Y."/>
            <person name="Topham K."/>
            <person name="Towey S."/>
            <person name="Tsamla T."/>
            <person name="Tsomo N."/>
            <person name="Vallee D."/>
            <person name="Vassiliev H."/>
            <person name="Venkataraman V."/>
            <person name="Vinson J."/>
            <person name="Vo A."/>
            <person name="Wade C."/>
            <person name="Wang S."/>
            <person name="Wangchuk T."/>
            <person name="Wangdi T."/>
            <person name="Whittaker C."/>
            <person name="Wilkinson J."/>
            <person name="Wu Y."/>
            <person name="Wyman D."/>
            <person name="Yadav S."/>
            <person name="Yang S."/>
            <person name="Yang X."/>
            <person name="Yeager S."/>
            <person name="Yee E."/>
            <person name="Young G."/>
            <person name="Zainoun J."/>
            <person name="Zembeck L."/>
            <person name="Zimmer A."/>
            <person name="Zody M."/>
            <person name="Lander E."/>
        </authorList>
    </citation>
    <scope>NUCLEOTIDE SEQUENCE [LARGE SCALE GENOMIC DNA]</scope>
</reference>
<feature type="transmembrane region" description="Helical" evidence="6">
    <location>
        <begin position="6"/>
        <end position="25"/>
    </location>
</feature>
<keyword evidence="5 6" id="KW-0472">Membrane</keyword>
<feature type="transmembrane region" description="Helical" evidence="6">
    <location>
        <begin position="114"/>
        <end position="134"/>
    </location>
</feature>
<accession>H2YCN3</accession>
<evidence type="ECO:0000256" key="3">
    <source>
        <dbReference type="ARBA" id="ARBA00022692"/>
    </source>
</evidence>
<sequence length="247" mass="27644">MSAGPLVFELFVVFCVALFLLHHYGRITKQHPAVTIATLVAWYFSLIIIFILPLDVSSTFYRQCLHVNGQDNVSSQTSTGIITENDSRGIAVESICEKPWSYVKGTTLPAMWHIVYWTSQVLTWLVLPFIQSYVGAGDFSTLGKIKRAVIENAVYYGSYLFIFGCLLIYVAASKISLDIQQLKVLLITASNTWGLFLLVLLLGYGLVEVPRGLWHAADNARCMAQTYFKLSKLSTEKQEAAEDLEDV</sequence>
<keyword evidence="8" id="KW-1185">Reference proteome</keyword>
<evidence type="ECO:0000256" key="4">
    <source>
        <dbReference type="ARBA" id="ARBA00022989"/>
    </source>
</evidence>
<dbReference type="AlphaFoldDB" id="H2YCN3"/>
<keyword evidence="3 6" id="KW-0812">Transmembrane</keyword>
<reference evidence="7" key="3">
    <citation type="submission" date="2025-09" db="UniProtKB">
        <authorList>
            <consortium name="Ensembl"/>
        </authorList>
    </citation>
    <scope>IDENTIFICATION</scope>
</reference>
<evidence type="ECO:0000256" key="1">
    <source>
        <dbReference type="ARBA" id="ARBA00004141"/>
    </source>
</evidence>
<dbReference type="Ensembl" id="ENSCSAVT00000003127.1">
    <property type="protein sequence ID" value="ENSCSAVP00000003081.1"/>
    <property type="gene ID" value="ENSCSAVG00000001827.1"/>
</dbReference>
<keyword evidence="4 6" id="KW-1133">Transmembrane helix</keyword>
<evidence type="ECO:0000313" key="7">
    <source>
        <dbReference type="Ensembl" id="ENSCSAVP00000003081.1"/>
    </source>
</evidence>
<dbReference type="GO" id="GO:0016020">
    <property type="term" value="C:membrane"/>
    <property type="evidence" value="ECO:0007669"/>
    <property type="project" value="UniProtKB-SubCell"/>
</dbReference>